<evidence type="ECO:0000313" key="7">
    <source>
        <dbReference type="Proteomes" id="UP000559256"/>
    </source>
</evidence>
<dbReference type="InterPro" id="IPR049517">
    <property type="entry name" value="ACX-like_C"/>
</dbReference>
<evidence type="ECO:0000259" key="2">
    <source>
        <dbReference type="Pfam" id="PF01968"/>
    </source>
</evidence>
<feature type="domain" description="Hydantoinase A/oxoprolinase" evidence="2">
    <location>
        <begin position="253"/>
        <end position="548"/>
    </location>
</feature>
<feature type="domain" description="Hydantoinase/oxoprolinase N-terminal" evidence="4">
    <location>
        <begin position="14"/>
        <end position="232"/>
    </location>
</feature>
<dbReference type="InterPro" id="IPR045079">
    <property type="entry name" value="Oxoprolinase-like"/>
</dbReference>
<dbReference type="GO" id="GO:0006749">
    <property type="term" value="P:glutathione metabolic process"/>
    <property type="evidence" value="ECO:0007669"/>
    <property type="project" value="TreeGrafter"/>
</dbReference>
<keyword evidence="7" id="KW-1185">Reference proteome</keyword>
<evidence type="ECO:0000259" key="4">
    <source>
        <dbReference type="Pfam" id="PF05378"/>
    </source>
</evidence>
<dbReference type="EMBL" id="JAACJM010000115">
    <property type="protein sequence ID" value="KAF5345009.1"/>
    <property type="molecule type" value="Genomic_DNA"/>
</dbReference>
<comment type="caution">
    <text evidence="6">The sequence shown here is derived from an EMBL/GenBank/DDBJ whole genome shotgun (WGS) entry which is preliminary data.</text>
</comment>
<dbReference type="GO" id="GO:0005829">
    <property type="term" value="C:cytosol"/>
    <property type="evidence" value="ECO:0007669"/>
    <property type="project" value="TreeGrafter"/>
</dbReference>
<dbReference type="InterPro" id="IPR008040">
    <property type="entry name" value="Hydant_A_N"/>
</dbReference>
<dbReference type="Pfam" id="PF05378">
    <property type="entry name" value="Hydant_A_N"/>
    <property type="match status" value="1"/>
</dbReference>
<dbReference type="PANTHER" id="PTHR11365">
    <property type="entry name" value="5-OXOPROLINASE RELATED"/>
    <property type="match status" value="1"/>
</dbReference>
<feature type="domain" description="Acetophenone carboxylase-like C-terminal" evidence="5">
    <location>
        <begin position="676"/>
        <end position="740"/>
    </location>
</feature>
<comment type="similarity">
    <text evidence="1">Belongs to the oxoprolinase family.</text>
</comment>
<evidence type="ECO:0000313" key="6">
    <source>
        <dbReference type="EMBL" id="KAF5345009.1"/>
    </source>
</evidence>
<accession>A0A8H5CPG1</accession>
<sequence>MPSTPADRTGRITIAIDRGGTFTDVLGMYGIEYQIRSGLDKCQGIVPGWDQDIVLKLLSVDPDNYPDAPTEGIRRVLEIALGKKLPRGEPLDTSEIEVIRQGTTVATNALLERKGFKSALLITKGFKDLLHIGNQSRPKLFDLNVVVEIDERVTFADSVGDPARLPDEVLPEGFVRGVSGDVIQILKAIDEDVVLADLKQLWDEGFRSIAVVLAHSYTFPTHEQVIAKLALQVGFKHVSVSSSLQAMVRMVPRGNSATADAYLTPHIKTYLESFASGFIGGLEDGKTRVEFMQSDGGLVNYKSFSGLRAILSGPAGGVVGYARTSYSPEDTIGAIGFDMGGTSTDVSRYAGKLEHVFETVTAGVAIQTVQCDINTVASGGGSILFWRNGLFVVGPESASAHPGPACYRKGGPLTVTDANLFLGRIQPEYFPKIFGPTEDMPLDVEITIKKFKELTEQINKDTGGNKSPEEVASGFLAVANESMARPIRSLSEGRGYSVKNHNLASFGGAGGQHACPLARILGINTVIIHKYSSILSAYGMALADVVSEQTMPASEVWGGEGALNRINAKIDELVRRARDDLQKQGLDKDTELVFEKFLFMRYDGSDAHLVIPEPKDGDYGKAFLEMHKKEFQFLLPRNILVDDVRVRGVAIGKESRKDEGSKLYAERASLRTQVVDKSSAASIAQVYFEETGRVATSVFLLEKLVPGSQISGPAIIIDETQTLLVTPGALATILSSHVIIDVGLGERRQLDANAIDPIMTSIFGHRFMAIAEMMGRALQKTSVSLQIKERLDFSCAIFDDEGYLVANAPHVPVHLGAMSYCVQYQLRHWQGQLKRGDVLVSNHPQAGGSHLPDITVVTPVFRAGTDDEIIFWVASRGHHGDIGGLDANSMPPNSTELWQEGAQIKSMKLITGGEFKEKEITEIFKAAGQYPNCESSRRIQDNLTDLQAQAAANAVGASYIEALFQEFTGEVVMSYMKAIRDNAEISVRQLFRDTNKRMGKTLRAMDYMDNGAGIALTITFNEDDGSAIFDFEGSSPEVYANTNAPEAVVRSALTYCLRCLVGTDMPLNAGVMVPVDLRVPPNSIVNPSEYAAVSSGNTEVSQRIVDVVFKAFHATAASQGCMNVCQFNFRDFSYGETICGGSGAGPYWHGASGDQHPYNGRGDYRKALPYCPSRVLHQGRLRAKFNGGNGVHREFEFFKPVDIFLIGERRVTEPYGMEGGEPGERGAHYWIRRTPDGKTRKINVGPRVTLALQAGERIIIHTPGGGGWGVPEVDGIRGGAGLNGTMRPQYWRGMGSVVSFMTAQNEGG</sequence>
<dbReference type="Pfam" id="PF01968">
    <property type="entry name" value="Hydantoinase_A"/>
    <property type="match status" value="1"/>
</dbReference>
<name>A0A8H5CPG1_9AGAR</name>
<organism evidence="6 7">
    <name type="scientific">Tetrapyrgos nigripes</name>
    <dbReference type="NCBI Taxonomy" id="182062"/>
    <lineage>
        <taxon>Eukaryota</taxon>
        <taxon>Fungi</taxon>
        <taxon>Dikarya</taxon>
        <taxon>Basidiomycota</taxon>
        <taxon>Agaricomycotina</taxon>
        <taxon>Agaricomycetes</taxon>
        <taxon>Agaricomycetidae</taxon>
        <taxon>Agaricales</taxon>
        <taxon>Marasmiineae</taxon>
        <taxon>Marasmiaceae</taxon>
        <taxon>Tetrapyrgos</taxon>
    </lineage>
</organism>
<dbReference type="Pfam" id="PF02538">
    <property type="entry name" value="Hydantoinase_B"/>
    <property type="match status" value="1"/>
</dbReference>
<evidence type="ECO:0000259" key="5">
    <source>
        <dbReference type="Pfam" id="PF19278"/>
    </source>
</evidence>
<feature type="domain" description="Hydantoinase B/oxoprolinase" evidence="3">
    <location>
        <begin position="756"/>
        <end position="1271"/>
    </location>
</feature>
<dbReference type="PANTHER" id="PTHR11365:SF26">
    <property type="entry name" value="5-OXOPROLINASE"/>
    <property type="match status" value="1"/>
</dbReference>
<dbReference type="OrthoDB" id="3643at2759"/>
<evidence type="ECO:0008006" key="8">
    <source>
        <dbReference type="Google" id="ProtNLM"/>
    </source>
</evidence>
<reference evidence="6 7" key="1">
    <citation type="journal article" date="2020" name="ISME J.">
        <title>Uncovering the hidden diversity of litter-decomposition mechanisms in mushroom-forming fungi.</title>
        <authorList>
            <person name="Floudas D."/>
            <person name="Bentzer J."/>
            <person name="Ahren D."/>
            <person name="Johansson T."/>
            <person name="Persson P."/>
            <person name="Tunlid A."/>
        </authorList>
    </citation>
    <scope>NUCLEOTIDE SEQUENCE [LARGE SCALE GENOMIC DNA]</scope>
    <source>
        <strain evidence="6 7">CBS 291.85</strain>
    </source>
</reference>
<dbReference type="GO" id="GO:0017168">
    <property type="term" value="F:5-oxoprolinase (ATP-hydrolyzing) activity"/>
    <property type="evidence" value="ECO:0007669"/>
    <property type="project" value="TreeGrafter"/>
</dbReference>
<dbReference type="Proteomes" id="UP000559256">
    <property type="component" value="Unassembled WGS sequence"/>
</dbReference>
<dbReference type="InterPro" id="IPR003692">
    <property type="entry name" value="Hydantoinase_B"/>
</dbReference>
<gene>
    <name evidence="6" type="ORF">D9758_010436</name>
</gene>
<evidence type="ECO:0000259" key="3">
    <source>
        <dbReference type="Pfam" id="PF02538"/>
    </source>
</evidence>
<proteinExistence type="inferred from homology"/>
<dbReference type="InterPro" id="IPR002821">
    <property type="entry name" value="Hydantoinase_A"/>
</dbReference>
<protein>
    <recommendedName>
        <fullName evidence="8">5-oxoprolinase</fullName>
    </recommendedName>
</protein>
<evidence type="ECO:0000256" key="1">
    <source>
        <dbReference type="ARBA" id="ARBA00010403"/>
    </source>
</evidence>
<dbReference type="Pfam" id="PF19278">
    <property type="entry name" value="Hydant_A_C"/>
    <property type="match status" value="1"/>
</dbReference>